<keyword evidence="6 8" id="KW-1133">Transmembrane helix</keyword>
<reference evidence="10 11" key="1">
    <citation type="submission" date="2020-03" db="EMBL/GenBank/DDBJ databases">
        <title>Leucobacter sp. nov., isolated from beetles.</title>
        <authorList>
            <person name="Hyun D.-W."/>
            <person name="Bae J.-W."/>
        </authorList>
    </citation>
    <scope>NUCLEOTIDE SEQUENCE [LARGE SCALE GENOMIC DNA]</scope>
    <source>
        <strain evidence="10 11">HDW9C</strain>
    </source>
</reference>
<dbReference type="FunFam" id="1.10.3720.10:FF:000006">
    <property type="entry name" value="Glutamate/aspartate ABC transporter, permease protein GltK"/>
    <property type="match status" value="1"/>
</dbReference>
<evidence type="ECO:0000313" key="10">
    <source>
        <dbReference type="EMBL" id="QIK62626.1"/>
    </source>
</evidence>
<name>A0A6G7XDS9_9MICO</name>
<feature type="domain" description="ABC transmembrane type-1" evidence="9">
    <location>
        <begin position="68"/>
        <end position="270"/>
    </location>
</feature>
<dbReference type="KEGG" id="lvi:G7068_04930"/>
<evidence type="ECO:0000256" key="6">
    <source>
        <dbReference type="ARBA" id="ARBA00022989"/>
    </source>
</evidence>
<dbReference type="InterPro" id="IPR000515">
    <property type="entry name" value="MetI-like"/>
</dbReference>
<keyword evidence="11" id="KW-1185">Reference proteome</keyword>
<accession>A0A6G7XDS9</accession>
<dbReference type="InterPro" id="IPR010065">
    <property type="entry name" value="AA_ABC_transptr_permease_3TM"/>
</dbReference>
<dbReference type="InterPro" id="IPR043429">
    <property type="entry name" value="ArtM/GltK/GlnP/TcyL/YhdX-like"/>
</dbReference>
<dbReference type="PROSITE" id="PS50928">
    <property type="entry name" value="ABC_TM1"/>
    <property type="match status" value="1"/>
</dbReference>
<dbReference type="CDD" id="cd06261">
    <property type="entry name" value="TM_PBP2"/>
    <property type="match status" value="1"/>
</dbReference>
<evidence type="ECO:0000256" key="4">
    <source>
        <dbReference type="ARBA" id="ARBA00022692"/>
    </source>
</evidence>
<evidence type="ECO:0000256" key="5">
    <source>
        <dbReference type="ARBA" id="ARBA00022970"/>
    </source>
</evidence>
<dbReference type="Pfam" id="PF00528">
    <property type="entry name" value="BPD_transp_1"/>
    <property type="match status" value="1"/>
</dbReference>
<evidence type="ECO:0000313" key="11">
    <source>
        <dbReference type="Proteomes" id="UP000502677"/>
    </source>
</evidence>
<dbReference type="PANTHER" id="PTHR30614">
    <property type="entry name" value="MEMBRANE COMPONENT OF AMINO ACID ABC TRANSPORTER"/>
    <property type="match status" value="1"/>
</dbReference>
<dbReference type="Gene3D" id="1.10.3720.10">
    <property type="entry name" value="MetI-like"/>
    <property type="match status" value="1"/>
</dbReference>
<dbReference type="SUPFAM" id="SSF161098">
    <property type="entry name" value="MetI-like"/>
    <property type="match status" value="1"/>
</dbReference>
<sequence>MTSTTLTQPVLDDADYAIANKKHPWRWISGAIILFLFGMLVYSAATNPRFRWDTIGLYLRDTSIAQGIQITLLLTVVCMLLGIVLGVILAVMRLSVNPVVRGAAGFYVFAFRGTPVLVQLLLWYNLAALYPDITFGIPGVHLDANHIVTPLMAAILGLGLNEAAYMSEIVRAGILSVDSGQAEASGALGLNRLQTMVKVVLPQAMRVIIPPTGNETIGMLKNTSLVSVLAVSELLYSTQVIYAKNFQVIPMLIVASIWYIIMTSVFTIGQSWLEKRFSRGSTREVQLSWTERIRKAMRTHDPVATGKVSKP</sequence>
<dbReference type="NCBIfam" id="TIGR01726">
    <property type="entry name" value="HEQRo_perm_3TM"/>
    <property type="match status" value="1"/>
</dbReference>
<dbReference type="RefSeq" id="WP_166289730.1">
    <property type="nucleotide sequence ID" value="NZ_CP049863.1"/>
</dbReference>
<feature type="transmembrane region" description="Helical" evidence="8">
    <location>
        <begin position="65"/>
        <end position="92"/>
    </location>
</feature>
<dbReference type="GO" id="GO:0006865">
    <property type="term" value="P:amino acid transport"/>
    <property type="evidence" value="ECO:0007669"/>
    <property type="project" value="UniProtKB-KW"/>
</dbReference>
<proteinExistence type="inferred from homology"/>
<keyword evidence="2 8" id="KW-0813">Transport</keyword>
<feature type="transmembrane region" description="Helical" evidence="8">
    <location>
        <begin position="248"/>
        <end position="269"/>
    </location>
</feature>
<feature type="transmembrane region" description="Helical" evidence="8">
    <location>
        <begin position="104"/>
        <end position="124"/>
    </location>
</feature>
<keyword evidence="3" id="KW-1003">Cell membrane</keyword>
<organism evidence="10 11">
    <name type="scientific">Leucobacter viscericola</name>
    <dbReference type="NCBI Taxonomy" id="2714935"/>
    <lineage>
        <taxon>Bacteria</taxon>
        <taxon>Bacillati</taxon>
        <taxon>Actinomycetota</taxon>
        <taxon>Actinomycetes</taxon>
        <taxon>Micrococcales</taxon>
        <taxon>Microbacteriaceae</taxon>
        <taxon>Leucobacter</taxon>
    </lineage>
</organism>
<evidence type="ECO:0000256" key="7">
    <source>
        <dbReference type="ARBA" id="ARBA00023136"/>
    </source>
</evidence>
<gene>
    <name evidence="10" type="ORF">G7068_04930</name>
</gene>
<protein>
    <submittedName>
        <fullName evidence="10">Amino acid ABC transporter permease</fullName>
    </submittedName>
</protein>
<dbReference type="EMBL" id="CP049863">
    <property type="protein sequence ID" value="QIK62626.1"/>
    <property type="molecule type" value="Genomic_DNA"/>
</dbReference>
<keyword evidence="7 8" id="KW-0472">Membrane</keyword>
<evidence type="ECO:0000256" key="8">
    <source>
        <dbReference type="RuleBase" id="RU363032"/>
    </source>
</evidence>
<evidence type="ECO:0000256" key="2">
    <source>
        <dbReference type="ARBA" id="ARBA00022448"/>
    </source>
</evidence>
<keyword evidence="5" id="KW-0029">Amino-acid transport</keyword>
<dbReference type="Proteomes" id="UP000502677">
    <property type="component" value="Chromosome"/>
</dbReference>
<evidence type="ECO:0000259" key="9">
    <source>
        <dbReference type="PROSITE" id="PS50928"/>
    </source>
</evidence>
<comment type="similarity">
    <text evidence="8">Belongs to the binding-protein-dependent transport system permease family.</text>
</comment>
<feature type="transmembrane region" description="Helical" evidence="8">
    <location>
        <begin position="27"/>
        <end position="45"/>
    </location>
</feature>
<dbReference type="PANTHER" id="PTHR30614:SF0">
    <property type="entry name" value="L-CYSTINE TRANSPORT SYSTEM PERMEASE PROTEIN TCYL"/>
    <property type="match status" value="1"/>
</dbReference>
<evidence type="ECO:0000256" key="1">
    <source>
        <dbReference type="ARBA" id="ARBA00004651"/>
    </source>
</evidence>
<dbReference type="GO" id="GO:0043190">
    <property type="term" value="C:ATP-binding cassette (ABC) transporter complex"/>
    <property type="evidence" value="ECO:0007669"/>
    <property type="project" value="InterPro"/>
</dbReference>
<dbReference type="GO" id="GO:0022857">
    <property type="term" value="F:transmembrane transporter activity"/>
    <property type="evidence" value="ECO:0007669"/>
    <property type="project" value="InterPro"/>
</dbReference>
<dbReference type="InterPro" id="IPR035906">
    <property type="entry name" value="MetI-like_sf"/>
</dbReference>
<dbReference type="AlphaFoldDB" id="A0A6G7XDS9"/>
<keyword evidence="4 8" id="KW-0812">Transmembrane</keyword>
<feature type="transmembrane region" description="Helical" evidence="8">
    <location>
        <begin position="144"/>
        <end position="161"/>
    </location>
</feature>
<evidence type="ECO:0000256" key="3">
    <source>
        <dbReference type="ARBA" id="ARBA00022475"/>
    </source>
</evidence>
<comment type="subcellular location">
    <subcellularLocation>
        <location evidence="1 8">Cell membrane</location>
        <topology evidence="1 8">Multi-pass membrane protein</topology>
    </subcellularLocation>
</comment>
<dbReference type="PRINTS" id="PR00173">
    <property type="entry name" value="EDTRNSPORT"/>
</dbReference>